<dbReference type="STRING" id="394193.SAMN04489732_120160"/>
<evidence type="ECO:0000256" key="4">
    <source>
        <dbReference type="ARBA" id="ARBA00023163"/>
    </source>
</evidence>
<keyword evidence="3 5" id="KW-0238">DNA-binding</keyword>
<evidence type="ECO:0000313" key="7">
    <source>
        <dbReference type="EMBL" id="SEP52493.1"/>
    </source>
</evidence>
<dbReference type="InterPro" id="IPR019734">
    <property type="entry name" value="TPR_rpt"/>
</dbReference>
<dbReference type="GO" id="GO:0043531">
    <property type="term" value="F:ADP binding"/>
    <property type="evidence" value="ECO:0007669"/>
    <property type="project" value="InterPro"/>
</dbReference>
<dbReference type="AlphaFoldDB" id="A0A1H8YK79"/>
<dbReference type="Pfam" id="PF13424">
    <property type="entry name" value="TPR_12"/>
    <property type="match status" value="1"/>
</dbReference>
<dbReference type="PANTHER" id="PTHR35807">
    <property type="entry name" value="TRANSCRIPTIONAL REGULATOR REDD-RELATED"/>
    <property type="match status" value="1"/>
</dbReference>
<evidence type="ECO:0000256" key="5">
    <source>
        <dbReference type="PROSITE-ProRule" id="PRU01091"/>
    </source>
</evidence>
<dbReference type="SUPFAM" id="SSF48452">
    <property type="entry name" value="TPR-like"/>
    <property type="match status" value="3"/>
</dbReference>
<accession>A0A1H8YK79</accession>
<dbReference type="InterPro" id="IPR011990">
    <property type="entry name" value="TPR-like_helical_dom_sf"/>
</dbReference>
<dbReference type="PANTHER" id="PTHR35807:SF1">
    <property type="entry name" value="TRANSCRIPTIONAL REGULATOR REDD"/>
    <property type="match status" value="1"/>
</dbReference>
<evidence type="ECO:0000313" key="8">
    <source>
        <dbReference type="Proteomes" id="UP000198582"/>
    </source>
</evidence>
<dbReference type="OrthoDB" id="3585911at2"/>
<keyword evidence="8" id="KW-1185">Reference proteome</keyword>
<evidence type="ECO:0000256" key="2">
    <source>
        <dbReference type="ARBA" id="ARBA00023015"/>
    </source>
</evidence>
<dbReference type="GO" id="GO:0000160">
    <property type="term" value="P:phosphorelay signal transduction system"/>
    <property type="evidence" value="ECO:0007669"/>
    <property type="project" value="InterPro"/>
</dbReference>
<dbReference type="InterPro" id="IPR051677">
    <property type="entry name" value="AfsR-DnrI-RedD_regulator"/>
</dbReference>
<keyword evidence="4" id="KW-0804">Transcription</keyword>
<dbReference type="Pfam" id="PF03704">
    <property type="entry name" value="BTAD"/>
    <property type="match status" value="1"/>
</dbReference>
<dbReference type="EMBL" id="FOEF01000020">
    <property type="protein sequence ID" value="SEP52493.1"/>
    <property type="molecule type" value="Genomic_DNA"/>
</dbReference>
<dbReference type="SUPFAM" id="SSF46894">
    <property type="entry name" value="C-terminal effector domain of the bipartite response regulators"/>
    <property type="match status" value="1"/>
</dbReference>
<evidence type="ECO:0000256" key="1">
    <source>
        <dbReference type="ARBA" id="ARBA00005820"/>
    </source>
</evidence>
<dbReference type="Gene3D" id="1.10.10.10">
    <property type="entry name" value="Winged helix-like DNA-binding domain superfamily/Winged helix DNA-binding domain"/>
    <property type="match status" value="1"/>
</dbReference>
<dbReference type="InterPro" id="IPR036388">
    <property type="entry name" value="WH-like_DNA-bd_sf"/>
</dbReference>
<dbReference type="Proteomes" id="UP000198582">
    <property type="component" value="Unassembled WGS sequence"/>
</dbReference>
<dbReference type="Pfam" id="PF00486">
    <property type="entry name" value="Trans_reg_C"/>
    <property type="match status" value="1"/>
</dbReference>
<dbReference type="RefSeq" id="WP_091625962.1">
    <property type="nucleotide sequence ID" value="NZ_FOEF01000020.1"/>
</dbReference>
<keyword evidence="2" id="KW-0805">Transcription regulation</keyword>
<dbReference type="Gene3D" id="1.25.40.10">
    <property type="entry name" value="Tetratricopeptide repeat domain"/>
    <property type="match status" value="3"/>
</dbReference>
<feature type="domain" description="OmpR/PhoB-type" evidence="6">
    <location>
        <begin position="1"/>
        <end position="98"/>
    </location>
</feature>
<dbReference type="InterPro" id="IPR016032">
    <property type="entry name" value="Sig_transdc_resp-reg_C-effctor"/>
</dbReference>
<organism evidence="7 8">
    <name type="scientific">Amycolatopsis saalfeldensis</name>
    <dbReference type="NCBI Taxonomy" id="394193"/>
    <lineage>
        <taxon>Bacteria</taxon>
        <taxon>Bacillati</taxon>
        <taxon>Actinomycetota</taxon>
        <taxon>Actinomycetes</taxon>
        <taxon>Pseudonocardiales</taxon>
        <taxon>Pseudonocardiaceae</taxon>
        <taxon>Amycolatopsis</taxon>
    </lineage>
</organism>
<reference evidence="7 8" key="1">
    <citation type="submission" date="2016-10" db="EMBL/GenBank/DDBJ databases">
        <authorList>
            <person name="de Groot N.N."/>
        </authorList>
    </citation>
    <scope>NUCLEOTIDE SEQUENCE [LARGE SCALE GENOMIC DNA]</scope>
    <source>
        <strain evidence="7 8">DSM 44993</strain>
    </source>
</reference>
<gene>
    <name evidence="7" type="ORF">SAMN04489732_120160</name>
</gene>
<dbReference type="SUPFAM" id="SSF52540">
    <property type="entry name" value="P-loop containing nucleoside triphosphate hydrolases"/>
    <property type="match status" value="1"/>
</dbReference>
<proteinExistence type="inferred from homology"/>
<dbReference type="SMART" id="SM01043">
    <property type="entry name" value="BTAD"/>
    <property type="match status" value="1"/>
</dbReference>
<feature type="DNA-binding region" description="OmpR/PhoB-type" evidence="5">
    <location>
        <begin position="1"/>
        <end position="98"/>
    </location>
</feature>
<protein>
    <submittedName>
        <fullName evidence="7">DNA-binding transcriptional activator of the SARP family</fullName>
    </submittedName>
</protein>
<dbReference type="SMART" id="SM00862">
    <property type="entry name" value="Trans_reg_C"/>
    <property type="match status" value="1"/>
</dbReference>
<dbReference type="SMART" id="SM00028">
    <property type="entry name" value="TPR"/>
    <property type="match status" value="4"/>
</dbReference>
<dbReference type="GO" id="GO:0003677">
    <property type="term" value="F:DNA binding"/>
    <property type="evidence" value="ECO:0007669"/>
    <property type="project" value="UniProtKB-UniRule"/>
</dbReference>
<comment type="similarity">
    <text evidence="1">Belongs to the AfsR/DnrI/RedD regulatory family.</text>
</comment>
<dbReference type="GO" id="GO:0006355">
    <property type="term" value="P:regulation of DNA-templated transcription"/>
    <property type="evidence" value="ECO:0007669"/>
    <property type="project" value="InterPro"/>
</dbReference>
<dbReference type="PROSITE" id="PS51755">
    <property type="entry name" value="OMPR_PHOB"/>
    <property type="match status" value="1"/>
</dbReference>
<sequence length="992" mass="105058">MRFQVLGPLAATVVNTPVTLPSAAQPRRLLALLLARPNEFVGRATIVDELWPDGAPPSAAAIVQVTVSKLRKTLSPGLASDAPAQRLRSGPRGYALTVGEDELDATEFVALASAGLAAEDPAAKRGLLKRALACWRGGAFCDVETGPLVEAHELWLEDRRRTVLVQLVELQLAGGDRHAVVHRLAPVVADRPADERLAARLADALAGLGRRDSALDVLRRTRRALWDEAGVTPGPELDAVYRRVAGTEWTTAGPPAQLPAPAPDFTGRAAELAEIARGLRSPAPVVVHGAPGSGKSVLAVQAAWRARRRFPDGQLVADLSRADPRDVLAGFLRALGASAAELTVDLPGLVGLWRSTTVDRRLLVVLADARAEAQVRPLLPSGSGCAVLVTARNPLPGLAAARPVPVGEMSTVDARALLAAVAGQERLAAEPAAADVVVTRCAGLPLAVRIAGLRLARRPHQRVAELAARLTDERRALDELVAGDLSVRGAVLPALHACPPADRDLLRLLGVFGRPVPDWCAAALLGRRVAETGERLESLLDAHLLTVDERGRHAVPRFVRLGLARLPGREPDRAALRRAAEAVLALAERVLSVLDPGFTPAGPPFARPDVSAARAATADPLAWRNAEVDLVAATVRLAGAHGWPDLAARLSDACLALAGSPWVSGGARAVSVAGLAAARRLGDGPAEAGKLFTLGSVHWQQGRWRQARTYFAMAGKRFRTLGDPRGTGAALVVLADIDADAGQAAFAVEELREALDLLRECGDSRGQATAAAQFGALSEDLGDVRRALESFEASLLLADGRGHDQVAKRYADVLRRHGHADRAADLLTDALGGAVRSRARHWEAHVLRSLGDLHAEAGDVGEGERCLSRSLALFEQIGHRHAAAYTHRSLAEARLRAADRDGAERHLRAAMGVFRELRDRRGTGYALLSLGRLHAGAGADGDARRVLADAAGVFEGLGFPLWELRALRELNAASSDSPARDRAREVLTKIRT</sequence>
<evidence type="ECO:0000259" key="6">
    <source>
        <dbReference type="PROSITE" id="PS51755"/>
    </source>
</evidence>
<dbReference type="InterPro" id="IPR027417">
    <property type="entry name" value="P-loop_NTPase"/>
</dbReference>
<evidence type="ECO:0000256" key="3">
    <source>
        <dbReference type="ARBA" id="ARBA00023125"/>
    </source>
</evidence>
<dbReference type="PRINTS" id="PR00364">
    <property type="entry name" value="DISEASERSIST"/>
</dbReference>
<name>A0A1H8YK79_9PSEU</name>
<dbReference type="InterPro" id="IPR005158">
    <property type="entry name" value="BTAD"/>
</dbReference>
<dbReference type="InterPro" id="IPR001867">
    <property type="entry name" value="OmpR/PhoB-type_DNA-bd"/>
</dbReference>